<evidence type="ECO:0000256" key="1">
    <source>
        <dbReference type="ARBA" id="ARBA00004417"/>
    </source>
</evidence>
<dbReference type="PATRIC" id="fig|197221.4.peg.1565"/>
<evidence type="ECO:0000259" key="6">
    <source>
        <dbReference type="PROSITE" id="PS50893"/>
    </source>
</evidence>
<evidence type="ECO:0000256" key="5">
    <source>
        <dbReference type="ARBA" id="ARBA00066388"/>
    </source>
</evidence>
<dbReference type="SMART" id="SM00382">
    <property type="entry name" value="AAA"/>
    <property type="match status" value="1"/>
</dbReference>
<dbReference type="InterPro" id="IPR027417">
    <property type="entry name" value="P-loop_NTPase"/>
</dbReference>
<gene>
    <name evidence="7" type="ordered locus">tll1492</name>
</gene>
<sequence>MFLAKGLHCRQFTFWVPMTTLSLMPTLKTAVQVAHLHKSFGRFLAIRDLSLWVQEGEILGLLGPSGCGKTTLLRLIAGLDTPDAGEIRVGDRCVAGANVFIPPEQRSLGMVFQDFALFPHLTVAENIAFGLQQQRLSKPQIQERVAAVLALVRLEGMQKRYPHELSGGQQQRVALARAIAPQPAVILLDEPLSNLDAQVRLQLRQELRQILKGTGTTAIFVTHDQEEALSLSDRLAVMRQGKIEQVGTPEEIYRCPASRFVAGFITQANFLPACAEGAQVRTDVGTFPLLEALAKGEGELMIREEDLQLQPDPEASSCFVIRDRQFLGREYRYCIQLPSGQELHARQPLAVDIPIGTAVKVAAEAVRFFPKEN</sequence>
<evidence type="ECO:0000256" key="4">
    <source>
        <dbReference type="ARBA" id="ARBA00022840"/>
    </source>
</evidence>
<dbReference type="InterPro" id="IPR003593">
    <property type="entry name" value="AAA+_ATPase"/>
</dbReference>
<dbReference type="InterPro" id="IPR050093">
    <property type="entry name" value="ABC_SmlMolc_Importer"/>
</dbReference>
<dbReference type="STRING" id="197221.gene:10748092"/>
<dbReference type="PROSITE" id="PS50893">
    <property type="entry name" value="ABC_TRANSPORTER_2"/>
    <property type="match status" value="1"/>
</dbReference>
<dbReference type="GO" id="GO:0016887">
    <property type="term" value="F:ATP hydrolysis activity"/>
    <property type="evidence" value="ECO:0007669"/>
    <property type="project" value="InterPro"/>
</dbReference>
<keyword evidence="3" id="KW-0547">Nucleotide-binding</keyword>
<proteinExistence type="predicted"/>
<organism evidence="7 8">
    <name type="scientific">Thermosynechococcus vestitus (strain NIES-2133 / IAM M-273 / BP-1)</name>
    <dbReference type="NCBI Taxonomy" id="197221"/>
    <lineage>
        <taxon>Bacteria</taxon>
        <taxon>Bacillati</taxon>
        <taxon>Cyanobacteriota</taxon>
        <taxon>Cyanophyceae</taxon>
        <taxon>Acaryochloridales</taxon>
        <taxon>Thermosynechococcaceae</taxon>
        <taxon>Thermosynechococcus</taxon>
    </lineage>
</organism>
<dbReference type="GO" id="GO:0005524">
    <property type="term" value="F:ATP binding"/>
    <property type="evidence" value="ECO:0007669"/>
    <property type="project" value="UniProtKB-KW"/>
</dbReference>
<keyword evidence="8" id="KW-1185">Reference proteome</keyword>
<evidence type="ECO:0000313" key="7">
    <source>
        <dbReference type="EMBL" id="BAC09044.1"/>
    </source>
</evidence>
<dbReference type="Proteomes" id="UP000000440">
    <property type="component" value="Chromosome"/>
</dbReference>
<dbReference type="PANTHER" id="PTHR42781:SF4">
    <property type="entry name" value="SPERMIDINE_PUTRESCINE IMPORT ATP-BINDING PROTEIN POTA"/>
    <property type="match status" value="1"/>
</dbReference>
<dbReference type="Gene3D" id="3.40.50.300">
    <property type="entry name" value="P-loop containing nucleotide triphosphate hydrolases"/>
    <property type="match status" value="1"/>
</dbReference>
<dbReference type="InterPro" id="IPR008995">
    <property type="entry name" value="Mo/tungstate-bd_C_term_dom"/>
</dbReference>
<dbReference type="EC" id="7.6.2.9" evidence="5"/>
<dbReference type="Pfam" id="PF08402">
    <property type="entry name" value="TOBE_2"/>
    <property type="match status" value="1"/>
</dbReference>
<dbReference type="InterPro" id="IPR017871">
    <property type="entry name" value="ABC_transporter-like_CS"/>
</dbReference>
<dbReference type="GO" id="GO:0043190">
    <property type="term" value="C:ATP-binding cassette (ABC) transporter complex"/>
    <property type="evidence" value="ECO:0007669"/>
    <property type="project" value="InterPro"/>
</dbReference>
<protein>
    <recommendedName>
        <fullName evidence="5">ABC-type quaternary amine transporter</fullName>
        <ecNumber evidence="5">7.6.2.9</ecNumber>
    </recommendedName>
</protein>
<evidence type="ECO:0000256" key="3">
    <source>
        <dbReference type="ARBA" id="ARBA00022741"/>
    </source>
</evidence>
<dbReference type="FunFam" id="3.40.50.300:FF:000425">
    <property type="entry name" value="Probable ABC transporter, ATP-binding subunit"/>
    <property type="match status" value="1"/>
</dbReference>
<dbReference type="Pfam" id="PF00005">
    <property type="entry name" value="ABC_tran"/>
    <property type="match status" value="1"/>
</dbReference>
<dbReference type="eggNOG" id="COG3842">
    <property type="taxonomic scope" value="Bacteria"/>
</dbReference>
<dbReference type="InterPro" id="IPR003439">
    <property type="entry name" value="ABC_transporter-like_ATP-bd"/>
</dbReference>
<dbReference type="PROSITE" id="PS00211">
    <property type="entry name" value="ABC_TRANSPORTER_1"/>
    <property type="match status" value="1"/>
</dbReference>
<dbReference type="InterPro" id="IPR013611">
    <property type="entry name" value="Transp-assoc_OB_typ2"/>
</dbReference>
<dbReference type="AlphaFoldDB" id="Q8DIT9"/>
<dbReference type="KEGG" id="tel:tll1492"/>
<keyword evidence="4 7" id="KW-0067">ATP-binding</keyword>
<reference evidence="7 8" key="1">
    <citation type="journal article" date="2002" name="DNA Res.">
        <title>Complete genome structure of the thermophilic cyanobacterium Thermosynechococcus elongatus BP-1.</title>
        <authorList>
            <person name="Nakamura Y."/>
            <person name="Kaneko T."/>
            <person name="Sato S."/>
            <person name="Ikeuchi M."/>
            <person name="Katoh H."/>
            <person name="Sasamoto S."/>
            <person name="Watanabe A."/>
            <person name="Iriguchi M."/>
            <person name="Kawashima K."/>
            <person name="Kimura T."/>
            <person name="Kishida Y."/>
            <person name="Kiyokawa C."/>
            <person name="Kohara M."/>
            <person name="Matsumoto M."/>
            <person name="Matsuno A."/>
            <person name="Nakazaki N."/>
            <person name="Shimpo S."/>
            <person name="Sugimoto M."/>
            <person name="Takeuchi C."/>
            <person name="Yamada M."/>
            <person name="Tabata S."/>
        </authorList>
    </citation>
    <scope>NUCLEOTIDE SEQUENCE [LARGE SCALE GENOMIC DNA]</scope>
    <source>
        <strain evidence="8">IAM M-273 / NIES-2133 / BP-1</strain>
    </source>
</reference>
<dbReference type="EMBL" id="BA000039">
    <property type="protein sequence ID" value="BAC09044.1"/>
    <property type="molecule type" value="Genomic_DNA"/>
</dbReference>
<dbReference type="EnsemblBacteria" id="BAC09044">
    <property type="protein sequence ID" value="BAC09044"/>
    <property type="gene ID" value="BAC09044"/>
</dbReference>
<dbReference type="SUPFAM" id="SSF52540">
    <property type="entry name" value="P-loop containing nucleoside triphosphate hydrolases"/>
    <property type="match status" value="1"/>
</dbReference>
<comment type="subcellular location">
    <subcellularLocation>
        <location evidence="1">Cell inner membrane</location>
        <topology evidence="1">Peripheral membrane protein</topology>
    </subcellularLocation>
</comment>
<dbReference type="SUPFAM" id="SSF50331">
    <property type="entry name" value="MOP-like"/>
    <property type="match status" value="1"/>
</dbReference>
<name>Q8DIT9_THEVB</name>
<accession>Q8DIT9</accession>
<keyword evidence="2" id="KW-0813">Transport</keyword>
<feature type="domain" description="ABC transporter" evidence="6">
    <location>
        <begin position="31"/>
        <end position="265"/>
    </location>
</feature>
<evidence type="ECO:0000313" key="8">
    <source>
        <dbReference type="Proteomes" id="UP000000440"/>
    </source>
</evidence>
<evidence type="ECO:0000256" key="2">
    <source>
        <dbReference type="ARBA" id="ARBA00022448"/>
    </source>
</evidence>
<dbReference type="GO" id="GO:0015418">
    <property type="term" value="F:ABC-type quaternary ammonium compound transporting activity"/>
    <property type="evidence" value="ECO:0007669"/>
    <property type="project" value="UniProtKB-EC"/>
</dbReference>
<dbReference type="PANTHER" id="PTHR42781">
    <property type="entry name" value="SPERMIDINE/PUTRESCINE IMPORT ATP-BINDING PROTEIN POTA"/>
    <property type="match status" value="1"/>
</dbReference>